<feature type="domain" description="Major facilitator superfamily (MFS) profile" evidence="7">
    <location>
        <begin position="45"/>
        <end position="439"/>
    </location>
</feature>
<dbReference type="PANTHER" id="PTHR23528">
    <property type="match status" value="1"/>
</dbReference>
<keyword evidence="3 6" id="KW-1133">Transmembrane helix</keyword>
<feature type="transmembrane region" description="Helical" evidence="6">
    <location>
        <begin position="348"/>
        <end position="369"/>
    </location>
</feature>
<dbReference type="Proteomes" id="UP000238083">
    <property type="component" value="Unassembled WGS sequence"/>
</dbReference>
<dbReference type="GO" id="GO:0022857">
    <property type="term" value="F:transmembrane transporter activity"/>
    <property type="evidence" value="ECO:0007669"/>
    <property type="project" value="InterPro"/>
</dbReference>
<keyword evidence="9" id="KW-1185">Reference proteome</keyword>
<feature type="transmembrane region" description="Helical" evidence="6">
    <location>
        <begin position="200"/>
        <end position="222"/>
    </location>
</feature>
<feature type="transmembrane region" description="Helical" evidence="6">
    <location>
        <begin position="115"/>
        <end position="134"/>
    </location>
</feature>
<organism evidence="8 9">
    <name type="scientific">Kineococcus rhizosphaerae</name>
    <dbReference type="NCBI Taxonomy" id="559628"/>
    <lineage>
        <taxon>Bacteria</taxon>
        <taxon>Bacillati</taxon>
        <taxon>Actinomycetota</taxon>
        <taxon>Actinomycetes</taxon>
        <taxon>Kineosporiales</taxon>
        <taxon>Kineosporiaceae</taxon>
        <taxon>Kineococcus</taxon>
    </lineage>
</organism>
<dbReference type="InterPro" id="IPR036259">
    <property type="entry name" value="MFS_trans_sf"/>
</dbReference>
<gene>
    <name evidence="8" type="ORF">CLV37_101620</name>
</gene>
<dbReference type="GO" id="GO:0005886">
    <property type="term" value="C:plasma membrane"/>
    <property type="evidence" value="ECO:0007669"/>
    <property type="project" value="UniProtKB-SubCell"/>
</dbReference>
<feature type="transmembrane region" description="Helical" evidence="6">
    <location>
        <begin position="414"/>
        <end position="435"/>
    </location>
</feature>
<dbReference type="PANTHER" id="PTHR23528:SF1">
    <property type="entry name" value="MAJOR FACILITATOR SUPERFAMILY (MFS) PROFILE DOMAIN-CONTAINING PROTEIN"/>
    <property type="match status" value="1"/>
</dbReference>
<feature type="transmembrane region" description="Helical" evidence="6">
    <location>
        <begin position="292"/>
        <end position="312"/>
    </location>
</feature>
<keyword evidence="4 6" id="KW-0472">Membrane</keyword>
<feature type="transmembrane region" description="Helical" evidence="6">
    <location>
        <begin position="174"/>
        <end position="194"/>
    </location>
</feature>
<dbReference type="RefSeq" id="WP_106206788.1">
    <property type="nucleotide sequence ID" value="NZ_PVZF01000001.1"/>
</dbReference>
<dbReference type="EMBL" id="PVZF01000001">
    <property type="protein sequence ID" value="PRY18375.1"/>
    <property type="molecule type" value="Genomic_DNA"/>
</dbReference>
<dbReference type="OrthoDB" id="7584869at2"/>
<keyword evidence="2 6" id="KW-0812">Transmembrane</keyword>
<dbReference type="PROSITE" id="PS50850">
    <property type="entry name" value="MFS"/>
    <property type="match status" value="1"/>
</dbReference>
<name>A0A2T0RB42_9ACTN</name>
<evidence type="ECO:0000256" key="6">
    <source>
        <dbReference type="SAM" id="Phobius"/>
    </source>
</evidence>
<dbReference type="Pfam" id="PF07690">
    <property type="entry name" value="MFS_1"/>
    <property type="match status" value="1"/>
</dbReference>
<evidence type="ECO:0000313" key="9">
    <source>
        <dbReference type="Proteomes" id="UP000238083"/>
    </source>
</evidence>
<feature type="transmembrane region" description="Helical" evidence="6">
    <location>
        <begin position="42"/>
        <end position="63"/>
    </location>
</feature>
<evidence type="ECO:0000256" key="1">
    <source>
        <dbReference type="ARBA" id="ARBA00004651"/>
    </source>
</evidence>
<dbReference type="InterPro" id="IPR005829">
    <property type="entry name" value="Sugar_transporter_CS"/>
</dbReference>
<comment type="subcellular location">
    <subcellularLocation>
        <location evidence="1">Cell membrane</location>
        <topology evidence="1">Multi-pass membrane protein</topology>
    </subcellularLocation>
</comment>
<feature type="transmembrane region" description="Helical" evidence="6">
    <location>
        <begin position="140"/>
        <end position="162"/>
    </location>
</feature>
<evidence type="ECO:0000259" key="7">
    <source>
        <dbReference type="PROSITE" id="PS50850"/>
    </source>
</evidence>
<evidence type="ECO:0000256" key="5">
    <source>
        <dbReference type="SAM" id="MobiDB-lite"/>
    </source>
</evidence>
<accession>A0A2T0RB42</accession>
<feature type="compositionally biased region" description="Low complexity" evidence="5">
    <location>
        <begin position="21"/>
        <end position="32"/>
    </location>
</feature>
<feature type="region of interest" description="Disordered" evidence="5">
    <location>
        <begin position="1"/>
        <end position="32"/>
    </location>
</feature>
<evidence type="ECO:0000256" key="4">
    <source>
        <dbReference type="ARBA" id="ARBA00023136"/>
    </source>
</evidence>
<dbReference type="InterPro" id="IPR011701">
    <property type="entry name" value="MFS"/>
</dbReference>
<dbReference type="Gene3D" id="1.20.1250.20">
    <property type="entry name" value="MFS general substrate transporter like domains"/>
    <property type="match status" value="2"/>
</dbReference>
<evidence type="ECO:0000256" key="3">
    <source>
        <dbReference type="ARBA" id="ARBA00022989"/>
    </source>
</evidence>
<feature type="transmembrane region" description="Helical" evidence="6">
    <location>
        <begin position="389"/>
        <end position="408"/>
    </location>
</feature>
<feature type="transmembrane region" description="Helical" evidence="6">
    <location>
        <begin position="83"/>
        <end position="103"/>
    </location>
</feature>
<proteinExistence type="predicted"/>
<feature type="transmembrane region" description="Helical" evidence="6">
    <location>
        <begin position="261"/>
        <end position="280"/>
    </location>
</feature>
<evidence type="ECO:0000313" key="8">
    <source>
        <dbReference type="EMBL" id="PRY18375.1"/>
    </source>
</evidence>
<protein>
    <submittedName>
        <fullName evidence="8">MFS transporter</fullName>
    </submittedName>
</protein>
<sequence>MTVPSQPLLPTDVPPVPLPTDPMTGPATGLAAPPTAAPPRGFALLALLACIGAGAAQMSAALLTLTLKATQLDAASATTTISLSSGVAGILTLVALPVVGALSDRSRARLGRRRPFLLLAAAAFVAGGFLLVAAPNVPAFVAAHLLITTGFVTATVTCIALVTDQLPAERRGPTAALISIGTPLGALVGLAVAVPFGDDLAPLVGIPTAVAVAFLVLLAAVVRDPRPQHAPPAFDLRGFVAVFWVNPLRFPNFTWVFTSRMLVFSGVAALNGYQAIYLLQRLHLEPAGLGRAILLTVVVNAGVTLLVAPAVGRLSDRLGRRKPFIVAAALILATGLVLAARASTFGGYLLACGVVGLGQGVYFAVELVLATQVLPDPENPAKDLGILKIADNLPVTLVAAVAPALLAIGGGGNFAALFVAGAGAAVLGGLVVPLVRGAR</sequence>
<evidence type="ECO:0000256" key="2">
    <source>
        <dbReference type="ARBA" id="ARBA00022692"/>
    </source>
</evidence>
<comment type="caution">
    <text evidence="8">The sequence shown here is derived from an EMBL/GenBank/DDBJ whole genome shotgun (WGS) entry which is preliminary data.</text>
</comment>
<dbReference type="SUPFAM" id="SSF103473">
    <property type="entry name" value="MFS general substrate transporter"/>
    <property type="match status" value="1"/>
</dbReference>
<dbReference type="AlphaFoldDB" id="A0A2T0RB42"/>
<feature type="transmembrane region" description="Helical" evidence="6">
    <location>
        <begin position="324"/>
        <end position="342"/>
    </location>
</feature>
<dbReference type="InterPro" id="IPR020846">
    <property type="entry name" value="MFS_dom"/>
</dbReference>
<dbReference type="PROSITE" id="PS00216">
    <property type="entry name" value="SUGAR_TRANSPORT_1"/>
    <property type="match status" value="1"/>
</dbReference>
<reference evidence="8 9" key="1">
    <citation type="submission" date="2018-03" db="EMBL/GenBank/DDBJ databases">
        <title>Genomic Encyclopedia of Archaeal and Bacterial Type Strains, Phase II (KMG-II): from individual species to whole genera.</title>
        <authorList>
            <person name="Goeker M."/>
        </authorList>
    </citation>
    <scope>NUCLEOTIDE SEQUENCE [LARGE SCALE GENOMIC DNA]</scope>
    <source>
        <strain evidence="8 9">DSM 19711</strain>
    </source>
</reference>